<feature type="domain" description="Phosphatidic acid phosphatase type 2/haloperoxidase" evidence="3">
    <location>
        <begin position="104"/>
        <end position="240"/>
    </location>
</feature>
<evidence type="ECO:0000256" key="2">
    <source>
        <dbReference type="SAM" id="Phobius"/>
    </source>
</evidence>
<evidence type="ECO:0000256" key="1">
    <source>
        <dbReference type="SAM" id="MobiDB-lite"/>
    </source>
</evidence>
<dbReference type="FunCoup" id="A0A5E4FZ57">
    <property type="interactions" value="166"/>
</dbReference>
<evidence type="ECO:0000259" key="3">
    <source>
        <dbReference type="SMART" id="SM00014"/>
    </source>
</evidence>
<gene>
    <name evidence="4" type="ORF">ALMOND_2B000414</name>
</gene>
<dbReference type="EMBL" id="CABIKO010000263">
    <property type="protein sequence ID" value="VVA32816.1"/>
    <property type="molecule type" value="Genomic_DNA"/>
</dbReference>
<dbReference type="Pfam" id="PF01569">
    <property type="entry name" value="PAP2"/>
    <property type="match status" value="1"/>
</dbReference>
<name>A0A5E4FZ57_PRUDU</name>
<dbReference type="Proteomes" id="UP000327085">
    <property type="component" value="Chromosome 5"/>
</dbReference>
<dbReference type="OMA" id="AMWEVIT"/>
<dbReference type="InterPro" id="IPR036938">
    <property type="entry name" value="PAP2/HPO_sf"/>
</dbReference>
<feature type="transmembrane region" description="Helical" evidence="2">
    <location>
        <begin position="221"/>
        <end position="243"/>
    </location>
</feature>
<dbReference type="AlphaFoldDB" id="A0A5E4FZ57"/>
<dbReference type="Gramene" id="VVA32816">
    <property type="protein sequence ID" value="VVA32816"/>
    <property type="gene ID" value="Prudul26B000414"/>
</dbReference>
<evidence type="ECO:0000313" key="5">
    <source>
        <dbReference type="Proteomes" id="UP000327085"/>
    </source>
</evidence>
<keyword evidence="2" id="KW-1133">Transmembrane helix</keyword>
<feature type="transmembrane region" description="Helical" evidence="2">
    <location>
        <begin position="192"/>
        <end position="209"/>
    </location>
</feature>
<sequence length="313" mass="33883">MEPSPPPKSKSTTKQPPPPPPPRPPLHRRLVTLDTTLSQRLHVLAKPFLPHFILLLLEISADFRFFFPLSLSLLLAPTLTLIPSPIQIPGRGASLSPIQILRPLLSPLILGLLLDLALIGLIKLLFRRARPLYNKNMNVAVSVDHFSFPSGHASRVCFVAALLHLSAAALADALALLRPTSPFIDRWFGSDPVSAISVLVLVAWTWAYATSFSRIVLGRHFVTDVCAGACLGMFEGLVAFRFLSDGGSKGSVVPVSMSISSMRGSVVSVDNDIVLSVTLVSTLALMAVVVLEPLPWQRNDNIYMCSTLVSSSV</sequence>
<feature type="transmembrane region" description="Helical" evidence="2">
    <location>
        <begin position="273"/>
        <end position="294"/>
    </location>
</feature>
<dbReference type="Gene3D" id="1.20.144.10">
    <property type="entry name" value="Phosphatidic acid phosphatase type 2/haloperoxidase"/>
    <property type="match status" value="1"/>
</dbReference>
<dbReference type="PANTHER" id="PTHR14969:SF13">
    <property type="entry name" value="AT30094P"/>
    <property type="match status" value="1"/>
</dbReference>
<protein>
    <submittedName>
        <fullName evidence="4">PREDICTED: phospholipid phosphatase 6</fullName>
    </submittedName>
</protein>
<dbReference type="SUPFAM" id="SSF48317">
    <property type="entry name" value="Acid phosphatase/Vanadium-dependent haloperoxidase"/>
    <property type="match status" value="1"/>
</dbReference>
<reference evidence="5" key="1">
    <citation type="journal article" date="2020" name="Plant J.">
        <title>Transposons played a major role in the diversification between the closely related almond and peach genomes: results from the almond genome sequence.</title>
        <authorList>
            <person name="Alioto T."/>
            <person name="Alexiou K.G."/>
            <person name="Bardil A."/>
            <person name="Barteri F."/>
            <person name="Castanera R."/>
            <person name="Cruz F."/>
            <person name="Dhingra A."/>
            <person name="Duval H."/>
            <person name="Fernandez I Marti A."/>
            <person name="Frias L."/>
            <person name="Galan B."/>
            <person name="Garcia J.L."/>
            <person name="Howad W."/>
            <person name="Gomez-Garrido J."/>
            <person name="Gut M."/>
            <person name="Julca I."/>
            <person name="Morata J."/>
            <person name="Puigdomenech P."/>
            <person name="Ribeca P."/>
            <person name="Rubio Cabetas M.J."/>
            <person name="Vlasova A."/>
            <person name="Wirthensohn M."/>
            <person name="Garcia-Mas J."/>
            <person name="Gabaldon T."/>
            <person name="Casacuberta J.M."/>
            <person name="Arus P."/>
        </authorList>
    </citation>
    <scope>NUCLEOTIDE SEQUENCE [LARGE SCALE GENOMIC DNA]</scope>
    <source>
        <strain evidence="5">cv. Texas</strain>
    </source>
</reference>
<accession>A0A5E4FZ57</accession>
<feature type="transmembrane region" description="Helical" evidence="2">
    <location>
        <begin position="156"/>
        <end position="177"/>
    </location>
</feature>
<dbReference type="InterPro" id="IPR000326">
    <property type="entry name" value="PAP2/HPO"/>
</dbReference>
<evidence type="ECO:0000313" key="4">
    <source>
        <dbReference type="EMBL" id="VVA32816.1"/>
    </source>
</evidence>
<feature type="transmembrane region" description="Helical" evidence="2">
    <location>
        <begin position="104"/>
        <end position="126"/>
    </location>
</feature>
<keyword evidence="2" id="KW-0812">Transmembrane</keyword>
<dbReference type="PANTHER" id="PTHR14969">
    <property type="entry name" value="SPHINGOSINE-1-PHOSPHATE PHOSPHOHYDROLASE"/>
    <property type="match status" value="1"/>
</dbReference>
<feature type="region of interest" description="Disordered" evidence="1">
    <location>
        <begin position="1"/>
        <end position="26"/>
    </location>
</feature>
<keyword evidence="2" id="KW-0472">Membrane</keyword>
<organism evidence="4 5">
    <name type="scientific">Prunus dulcis</name>
    <name type="common">Almond</name>
    <name type="synonym">Amygdalus dulcis</name>
    <dbReference type="NCBI Taxonomy" id="3755"/>
    <lineage>
        <taxon>Eukaryota</taxon>
        <taxon>Viridiplantae</taxon>
        <taxon>Streptophyta</taxon>
        <taxon>Embryophyta</taxon>
        <taxon>Tracheophyta</taxon>
        <taxon>Spermatophyta</taxon>
        <taxon>Magnoliopsida</taxon>
        <taxon>eudicotyledons</taxon>
        <taxon>Gunneridae</taxon>
        <taxon>Pentapetalae</taxon>
        <taxon>rosids</taxon>
        <taxon>fabids</taxon>
        <taxon>Rosales</taxon>
        <taxon>Rosaceae</taxon>
        <taxon>Amygdaloideae</taxon>
        <taxon>Amygdaleae</taxon>
        <taxon>Prunus</taxon>
    </lineage>
</organism>
<feature type="compositionally biased region" description="Pro residues" evidence="1">
    <location>
        <begin position="15"/>
        <end position="24"/>
    </location>
</feature>
<dbReference type="InParanoid" id="A0A5E4FZ57"/>
<proteinExistence type="predicted"/>
<dbReference type="GO" id="GO:0042392">
    <property type="term" value="F:sphingosine-1-phosphate phosphatase activity"/>
    <property type="evidence" value="ECO:0007669"/>
    <property type="project" value="TreeGrafter"/>
</dbReference>
<dbReference type="SMART" id="SM00014">
    <property type="entry name" value="acidPPc"/>
    <property type="match status" value="1"/>
</dbReference>